<organism evidence="2 3">
    <name type="scientific">Formimonas warabiya</name>
    <dbReference type="NCBI Taxonomy" id="1761012"/>
    <lineage>
        <taxon>Bacteria</taxon>
        <taxon>Bacillati</taxon>
        <taxon>Bacillota</taxon>
        <taxon>Clostridia</taxon>
        <taxon>Eubacteriales</taxon>
        <taxon>Peptococcaceae</taxon>
        <taxon>Candidatus Formimonas</taxon>
    </lineage>
</organism>
<feature type="compositionally biased region" description="Polar residues" evidence="1">
    <location>
        <begin position="17"/>
        <end position="31"/>
    </location>
</feature>
<accession>A0A3G1KWN6</accession>
<feature type="region of interest" description="Disordered" evidence="1">
    <location>
        <begin position="1"/>
        <end position="54"/>
    </location>
</feature>
<name>A0A3G1KWN6_FORW1</name>
<protein>
    <submittedName>
        <fullName evidence="2">Uncharacterized protein</fullName>
    </submittedName>
</protein>
<reference evidence="2 3" key="1">
    <citation type="submission" date="2016-10" db="EMBL/GenBank/DDBJ databases">
        <title>Complete Genome Sequence of Peptococcaceae strain DCMF.</title>
        <authorList>
            <person name="Edwards R.J."/>
            <person name="Holland S.I."/>
            <person name="Deshpande N.P."/>
            <person name="Wong Y.K."/>
            <person name="Ertan H."/>
            <person name="Manefield M."/>
            <person name="Russell T.L."/>
            <person name="Lee M.J."/>
        </authorList>
    </citation>
    <scope>NUCLEOTIDE SEQUENCE [LARGE SCALE GENOMIC DNA]</scope>
    <source>
        <strain evidence="2 3">DCMF</strain>
    </source>
</reference>
<dbReference type="Proteomes" id="UP000323521">
    <property type="component" value="Chromosome"/>
</dbReference>
<keyword evidence="3" id="KW-1185">Reference proteome</keyword>
<proteinExistence type="predicted"/>
<gene>
    <name evidence="2" type="ORF">DCMF_21005</name>
</gene>
<dbReference type="AlphaFoldDB" id="A0A3G1KWN6"/>
<evidence type="ECO:0000313" key="3">
    <source>
        <dbReference type="Proteomes" id="UP000323521"/>
    </source>
</evidence>
<evidence type="ECO:0000313" key="2">
    <source>
        <dbReference type="EMBL" id="ATW26908.1"/>
    </source>
</evidence>
<dbReference type="EMBL" id="CP017634">
    <property type="protein sequence ID" value="ATW26908.1"/>
    <property type="molecule type" value="Genomic_DNA"/>
</dbReference>
<evidence type="ECO:0000256" key="1">
    <source>
        <dbReference type="SAM" id="MobiDB-lite"/>
    </source>
</evidence>
<sequence length="82" mass="8891">MIKKSRGLVGPGDSIPACTSLTDSNPQNSDLSKARPPAALFDDTGEDPPGSFPADKACHPSLRFGIKLAMQYCLTMKRRERK</sequence>
<dbReference type="KEGG" id="fwa:DCMF_21005"/>